<keyword evidence="4" id="KW-0479">Metal-binding</keyword>
<reference evidence="7 8" key="1">
    <citation type="submission" date="2018-11" db="EMBL/GenBank/DDBJ databases">
        <title>Sequencing the genomes of 1000 actinobacteria strains.</title>
        <authorList>
            <person name="Klenk H.-P."/>
        </authorList>
    </citation>
    <scope>NUCLEOTIDE SEQUENCE [LARGE SCALE GENOMIC DNA]</scope>
    <source>
        <strain evidence="7 8">DSM 44231</strain>
    </source>
</reference>
<comment type="cofactor">
    <cofactor evidence="4">
        <name>Zn(2+)</name>
        <dbReference type="ChEBI" id="CHEBI:29105"/>
    </cofactor>
    <text evidence="4">Binds 1 divalent metal cation per subunit.</text>
</comment>
<keyword evidence="2" id="KW-0378">Hydrolase</keyword>
<feature type="binding site" evidence="4">
    <location>
        <position position="167"/>
    </location>
    <ligand>
        <name>substrate</name>
    </ligand>
</feature>
<dbReference type="InterPro" id="IPR013658">
    <property type="entry name" value="SGL"/>
</dbReference>
<dbReference type="InterPro" id="IPR051262">
    <property type="entry name" value="SMP-30/CGR1_Lactonase"/>
</dbReference>
<dbReference type="OrthoDB" id="241638at2"/>
<dbReference type="SUPFAM" id="SSF63829">
    <property type="entry name" value="Calcium-dependent phosphotriesterase"/>
    <property type="match status" value="1"/>
</dbReference>
<evidence type="ECO:0000259" key="6">
    <source>
        <dbReference type="Pfam" id="PF08450"/>
    </source>
</evidence>
<evidence type="ECO:0000256" key="3">
    <source>
        <dbReference type="PIRSR" id="PIRSR605511-1"/>
    </source>
</evidence>
<comment type="caution">
    <text evidence="7">The sequence shown here is derived from an EMBL/GenBank/DDBJ whole genome shotgun (WGS) entry which is preliminary data.</text>
</comment>
<feature type="active site" description="Proton donor/acceptor" evidence="3">
    <location>
        <position position="263"/>
    </location>
</feature>
<evidence type="ECO:0000256" key="4">
    <source>
        <dbReference type="PIRSR" id="PIRSR605511-2"/>
    </source>
</evidence>
<keyword evidence="5" id="KW-0732">Signal</keyword>
<dbReference type="EMBL" id="RJKM01000001">
    <property type="protein sequence ID" value="ROP41729.1"/>
    <property type="molecule type" value="Genomic_DNA"/>
</dbReference>
<protein>
    <submittedName>
        <fullName evidence="7">Gluconolactonase</fullName>
    </submittedName>
</protein>
<dbReference type="PANTHER" id="PTHR47572:SF4">
    <property type="entry name" value="LACTONASE DRP35"/>
    <property type="match status" value="1"/>
</dbReference>
<feature type="binding site" evidence="4">
    <location>
        <position position="71"/>
    </location>
    <ligand>
        <name>a divalent metal cation</name>
        <dbReference type="ChEBI" id="CHEBI:60240"/>
    </ligand>
</feature>
<dbReference type="PANTHER" id="PTHR47572">
    <property type="entry name" value="LIPOPROTEIN-RELATED"/>
    <property type="match status" value="1"/>
</dbReference>
<comment type="similarity">
    <text evidence="1">Belongs to the SMP-30/CGR1 family.</text>
</comment>
<feature type="domain" description="SMP-30/Gluconolactonase/LRE-like region" evidence="6">
    <location>
        <begin position="71"/>
        <end position="319"/>
    </location>
</feature>
<dbReference type="InterPro" id="IPR011042">
    <property type="entry name" value="6-blade_b-propeller_TolB-like"/>
</dbReference>
<dbReference type="Gene3D" id="2.120.10.30">
    <property type="entry name" value="TolB, C-terminal domain"/>
    <property type="match status" value="1"/>
</dbReference>
<feature type="binding site" evidence="4">
    <location>
        <position position="218"/>
    </location>
    <ligand>
        <name>a divalent metal cation</name>
        <dbReference type="ChEBI" id="CHEBI:60240"/>
    </ligand>
</feature>
<evidence type="ECO:0000313" key="7">
    <source>
        <dbReference type="EMBL" id="ROP41729.1"/>
    </source>
</evidence>
<evidence type="ECO:0000256" key="5">
    <source>
        <dbReference type="SAM" id="SignalP"/>
    </source>
</evidence>
<dbReference type="GO" id="GO:0016787">
    <property type="term" value="F:hydrolase activity"/>
    <property type="evidence" value="ECO:0007669"/>
    <property type="project" value="UniProtKB-KW"/>
</dbReference>
<gene>
    <name evidence="7" type="ORF">EDD40_7165</name>
</gene>
<feature type="signal peptide" evidence="5">
    <location>
        <begin position="1"/>
        <end position="35"/>
    </location>
</feature>
<dbReference type="GO" id="GO:0046872">
    <property type="term" value="F:metal ion binding"/>
    <property type="evidence" value="ECO:0007669"/>
    <property type="project" value="UniProtKB-KW"/>
</dbReference>
<dbReference type="Proteomes" id="UP000268727">
    <property type="component" value="Unassembled WGS sequence"/>
</dbReference>
<dbReference type="RefSeq" id="WP_123746783.1">
    <property type="nucleotide sequence ID" value="NZ_RJKM01000001.1"/>
</dbReference>
<evidence type="ECO:0000256" key="1">
    <source>
        <dbReference type="ARBA" id="ARBA00008853"/>
    </source>
</evidence>
<keyword evidence="4" id="KW-0862">Zinc</keyword>
<evidence type="ECO:0000256" key="2">
    <source>
        <dbReference type="ARBA" id="ARBA00022801"/>
    </source>
</evidence>
<dbReference type="InterPro" id="IPR005511">
    <property type="entry name" value="SMP-30"/>
</dbReference>
<organism evidence="7 8">
    <name type="scientific">Saccharothrix texasensis</name>
    <dbReference type="NCBI Taxonomy" id="103734"/>
    <lineage>
        <taxon>Bacteria</taxon>
        <taxon>Bacillati</taxon>
        <taxon>Actinomycetota</taxon>
        <taxon>Actinomycetes</taxon>
        <taxon>Pseudonocardiales</taxon>
        <taxon>Pseudonocardiaceae</taxon>
        <taxon>Saccharothrix</taxon>
    </lineage>
</organism>
<dbReference type="Pfam" id="PF08450">
    <property type="entry name" value="SGL"/>
    <property type="match status" value="1"/>
</dbReference>
<accession>A0A3N1HGS6</accession>
<keyword evidence="8" id="KW-1185">Reference proteome</keyword>
<sequence length="340" mass="35495">MTHRRTSRHRRTRTLTAVAIAIAGVVTPGAPGALAAAATAAPCTPGATYGPPLPAQSVSAQLIRGGFNFLEGPTWDQRTGTLLLSHMQNPSGPQGVQPSSVLRYTPPATFETFIADSGSNGLAVTPDGTRLLAATHDNRTLSSYSLADRSRATVAANYLGRAFNSPNDVTIGQDGTTYFTDPNFQRGNRADEQGGRTGVFRVRDGVVSLVDDTLRQPNGIVLSPDGKTLYVGATSSNAIMKYTVFPDGSTGNRTTFASMRTPDGATVDCAGNLYWASYDEGLVHVFSPSGARLGTVSAGRNSTNAAFGGPDGRTLFITSGVAGGGFGLYQTRLNVPGNPY</sequence>
<evidence type="ECO:0000313" key="8">
    <source>
        <dbReference type="Proteomes" id="UP000268727"/>
    </source>
</evidence>
<feature type="chain" id="PRO_5018172305" evidence="5">
    <location>
        <begin position="36"/>
        <end position="340"/>
    </location>
</feature>
<dbReference type="AlphaFoldDB" id="A0A3N1HGS6"/>
<name>A0A3N1HGS6_9PSEU</name>
<dbReference type="PRINTS" id="PR01790">
    <property type="entry name" value="SMP30FAMILY"/>
</dbReference>
<feature type="binding site" evidence="4">
    <location>
        <position position="263"/>
    </location>
    <ligand>
        <name>a divalent metal cation</name>
        <dbReference type="ChEBI" id="CHEBI:60240"/>
    </ligand>
</feature>
<proteinExistence type="inferred from homology"/>